<keyword evidence="2" id="KW-0645">Protease</keyword>
<evidence type="ECO:0000256" key="7">
    <source>
        <dbReference type="ARBA" id="ARBA00023157"/>
    </source>
</evidence>
<evidence type="ECO:0000313" key="11">
    <source>
        <dbReference type="EnsemblMetazoa" id="RPRC006064-PA"/>
    </source>
</evidence>
<sequence>MFNIYGTFIDNAIRTFEGRRIHITEVPFVVLVIPHDHSCCTGFIVAIDWVLTVAHCFGSETFNGSVEIRIGTHDQLDKAIKINSSSVIIHPNFFKFGKEYDIALIHLKHKIQMTEVAQIIQLEDKKWPEGELRRHCFSIGYGYHINLERIGVLHGGQVTAGFGQYPYECKSAQRNTKSERFVWSNSNESVHICYGDSGGPLVCDRVAVGVSVISFNCGEGPSDIHCGGEFVDAFLYLYEHLNWLQSYVSCLPSSCIENKNPQVFARRTQRCYVLDWMDTFIDWIPSIIARIPNCKSTQINRKGGLAGKEKGF</sequence>
<dbReference type="EMBL" id="ACPB03001475">
    <property type="status" value="NOT_ANNOTATED_CDS"/>
    <property type="molecule type" value="Genomic_DNA"/>
</dbReference>
<evidence type="ECO:0000256" key="6">
    <source>
        <dbReference type="ARBA" id="ARBA00023145"/>
    </source>
</evidence>
<evidence type="ECO:0000259" key="10">
    <source>
        <dbReference type="PROSITE" id="PS50240"/>
    </source>
</evidence>
<dbReference type="HOGENOM" id="CLU_878027_0_0_1"/>
<dbReference type="Proteomes" id="UP000015103">
    <property type="component" value="Unassembled WGS sequence"/>
</dbReference>
<dbReference type="PANTHER" id="PTHR24276">
    <property type="entry name" value="POLYSERASE-RELATED"/>
    <property type="match status" value="1"/>
</dbReference>
<dbReference type="STRING" id="13249.T1HPU0"/>
<dbReference type="Gene3D" id="2.40.10.10">
    <property type="entry name" value="Trypsin-like serine proteases"/>
    <property type="match status" value="1"/>
</dbReference>
<keyword evidence="3" id="KW-0222">Digestion</keyword>
<dbReference type="InParanoid" id="T1HPU0"/>
<feature type="domain" description="Peptidase S1" evidence="10">
    <location>
        <begin position="15"/>
        <end position="289"/>
    </location>
</feature>
<dbReference type="eggNOG" id="KOG3627">
    <property type="taxonomic scope" value="Eukaryota"/>
</dbReference>
<evidence type="ECO:0000256" key="1">
    <source>
        <dbReference type="ARBA" id="ARBA00007664"/>
    </source>
</evidence>
<comment type="catalytic activity">
    <reaction evidence="8">
        <text>Preferential cleavage: Arg-|-Xaa, Lys-|-Xaa.</text>
        <dbReference type="EC" id="3.4.21.4"/>
    </reaction>
</comment>
<comment type="similarity">
    <text evidence="1">Belongs to the peptidase S1 family.</text>
</comment>
<dbReference type="GO" id="GO:0007586">
    <property type="term" value="P:digestion"/>
    <property type="evidence" value="ECO:0007669"/>
    <property type="project" value="UniProtKB-KW"/>
</dbReference>
<dbReference type="FunCoup" id="T1HPU0">
    <property type="interactions" value="29"/>
</dbReference>
<dbReference type="InterPro" id="IPR001254">
    <property type="entry name" value="Trypsin_dom"/>
</dbReference>
<dbReference type="InterPro" id="IPR050430">
    <property type="entry name" value="Peptidase_S1"/>
</dbReference>
<dbReference type="GO" id="GO:0006508">
    <property type="term" value="P:proteolysis"/>
    <property type="evidence" value="ECO:0007669"/>
    <property type="project" value="UniProtKB-KW"/>
</dbReference>
<dbReference type="PRINTS" id="PR00722">
    <property type="entry name" value="CHYMOTRYPSIN"/>
</dbReference>
<dbReference type="InterPro" id="IPR009003">
    <property type="entry name" value="Peptidase_S1_PA"/>
</dbReference>
<dbReference type="InterPro" id="IPR043504">
    <property type="entry name" value="Peptidase_S1_PA_chymotrypsin"/>
</dbReference>
<dbReference type="VEuPathDB" id="VectorBase:RPRC006064"/>
<evidence type="ECO:0000256" key="3">
    <source>
        <dbReference type="ARBA" id="ARBA00022757"/>
    </source>
</evidence>
<dbReference type="PROSITE" id="PS50240">
    <property type="entry name" value="TRYPSIN_DOM"/>
    <property type="match status" value="1"/>
</dbReference>
<evidence type="ECO:0000256" key="9">
    <source>
        <dbReference type="ARBA" id="ARBA00038868"/>
    </source>
</evidence>
<keyword evidence="12" id="KW-1185">Reference proteome</keyword>
<dbReference type="Pfam" id="PF00089">
    <property type="entry name" value="Trypsin"/>
    <property type="match status" value="1"/>
</dbReference>
<dbReference type="PANTHER" id="PTHR24276:SF97">
    <property type="entry name" value="GH13245P2-RELATED"/>
    <property type="match status" value="1"/>
</dbReference>
<keyword evidence="7" id="KW-1015">Disulfide bond</keyword>
<keyword evidence="6" id="KW-0865">Zymogen</keyword>
<dbReference type="EC" id="3.4.21.4" evidence="9"/>
<dbReference type="SMART" id="SM00020">
    <property type="entry name" value="Tryp_SPc"/>
    <property type="match status" value="1"/>
</dbReference>
<dbReference type="SUPFAM" id="SSF50494">
    <property type="entry name" value="Trypsin-like serine proteases"/>
    <property type="match status" value="1"/>
</dbReference>
<dbReference type="EnsemblMetazoa" id="RPRC006064-RA">
    <property type="protein sequence ID" value="RPRC006064-PA"/>
    <property type="gene ID" value="RPRC006064"/>
</dbReference>
<organism evidence="11 12">
    <name type="scientific">Rhodnius prolixus</name>
    <name type="common">Triatomid bug</name>
    <dbReference type="NCBI Taxonomy" id="13249"/>
    <lineage>
        <taxon>Eukaryota</taxon>
        <taxon>Metazoa</taxon>
        <taxon>Ecdysozoa</taxon>
        <taxon>Arthropoda</taxon>
        <taxon>Hexapoda</taxon>
        <taxon>Insecta</taxon>
        <taxon>Pterygota</taxon>
        <taxon>Neoptera</taxon>
        <taxon>Paraneoptera</taxon>
        <taxon>Hemiptera</taxon>
        <taxon>Heteroptera</taxon>
        <taxon>Panheteroptera</taxon>
        <taxon>Cimicomorpha</taxon>
        <taxon>Reduviidae</taxon>
        <taxon>Triatominae</taxon>
        <taxon>Rhodnius</taxon>
    </lineage>
</organism>
<name>T1HPU0_RHOPR</name>
<dbReference type="OMA" id="IMAPSIR"/>
<evidence type="ECO:0000313" key="12">
    <source>
        <dbReference type="Proteomes" id="UP000015103"/>
    </source>
</evidence>
<accession>T1HPU0</accession>
<evidence type="ECO:0000256" key="4">
    <source>
        <dbReference type="ARBA" id="ARBA00022801"/>
    </source>
</evidence>
<evidence type="ECO:0000256" key="2">
    <source>
        <dbReference type="ARBA" id="ARBA00022670"/>
    </source>
</evidence>
<reference evidence="11" key="1">
    <citation type="submission" date="2015-05" db="UniProtKB">
        <authorList>
            <consortium name="EnsemblMetazoa"/>
        </authorList>
    </citation>
    <scope>IDENTIFICATION</scope>
</reference>
<dbReference type="InterPro" id="IPR001314">
    <property type="entry name" value="Peptidase_S1A"/>
</dbReference>
<protein>
    <recommendedName>
        <fullName evidence="9">trypsin</fullName>
        <ecNumber evidence="9">3.4.21.4</ecNumber>
    </recommendedName>
</protein>
<evidence type="ECO:0000256" key="5">
    <source>
        <dbReference type="ARBA" id="ARBA00022825"/>
    </source>
</evidence>
<dbReference type="AlphaFoldDB" id="T1HPU0"/>
<proteinExistence type="inferred from homology"/>
<keyword evidence="5" id="KW-0720">Serine protease</keyword>
<dbReference type="GO" id="GO:0004252">
    <property type="term" value="F:serine-type endopeptidase activity"/>
    <property type="evidence" value="ECO:0007669"/>
    <property type="project" value="UniProtKB-EC"/>
</dbReference>
<keyword evidence="4" id="KW-0378">Hydrolase</keyword>
<evidence type="ECO:0000256" key="8">
    <source>
        <dbReference type="ARBA" id="ARBA00036320"/>
    </source>
</evidence>